<gene>
    <name evidence="1" type="primary">lysA</name>
    <name evidence="1" type="ORF">K4L44_12730</name>
</gene>
<accession>A0AC61NGS2</accession>
<reference evidence="1" key="1">
    <citation type="submission" date="2021-08" db="EMBL/GenBank/DDBJ databases">
        <title>Novel anaerobic bacterium isolated from sea squirt in East Sea, Republic of Korea.</title>
        <authorList>
            <person name="Nguyen T.H."/>
            <person name="Li Z."/>
            <person name="Lee Y.-J."/>
            <person name="Ko J."/>
            <person name="Kim S.-G."/>
        </authorList>
    </citation>
    <scope>NUCLEOTIDE SEQUENCE</scope>
    <source>
        <strain evidence="1">KCTC 25031</strain>
    </source>
</reference>
<sequence>MIDRNILSKLSNKKTPFYYYDTSLLRRTIESIKKESGKYGYHVHYALKANTHDAVVKEMVSSGFGADCVSGNEVQYASEMGIPSERIAFAGVGKTDEEILTALRVGIFSFNCESIPEIEVINELAAKEGVVAPIAIRINPDVDPKTHEYITTGLKDNKFGINHWDFDVVASKLKKLKNIRLTGIHFHVGSQITDMSVFEQLSLKINKISAWFKDNDFQLQHINVGGGLGINYDSPASEPIADFAAYFKAFHEYIQLEEGQELHFELGRSVVAQCGHLISKVLYVKQGLETQFMILDAGMTELIRPALYGAHHDISVLTSELEEEKYDVVGPVCESSDVFAKGVMLPKSQRGDIIAIHSSGAYGQTMASSYNMRDLVLGYTTEEL</sequence>
<evidence type="ECO:0000313" key="2">
    <source>
        <dbReference type="Proteomes" id="UP000826212"/>
    </source>
</evidence>
<organism evidence="1 2">
    <name type="scientific">Halosquirtibacter laminarini</name>
    <dbReference type="NCBI Taxonomy" id="3374600"/>
    <lineage>
        <taxon>Bacteria</taxon>
        <taxon>Pseudomonadati</taxon>
        <taxon>Bacteroidota</taxon>
        <taxon>Bacteroidia</taxon>
        <taxon>Marinilabiliales</taxon>
        <taxon>Prolixibacteraceae</taxon>
        <taxon>Halosquirtibacter</taxon>
    </lineage>
</organism>
<dbReference type="Proteomes" id="UP000826212">
    <property type="component" value="Chromosome"/>
</dbReference>
<keyword evidence="2" id="KW-1185">Reference proteome</keyword>
<evidence type="ECO:0000313" key="1">
    <source>
        <dbReference type="EMBL" id="QZE13440.1"/>
    </source>
</evidence>
<keyword evidence="1" id="KW-0456">Lyase</keyword>
<dbReference type="EMBL" id="CP081303">
    <property type="protein sequence ID" value="QZE13440.1"/>
    <property type="molecule type" value="Genomic_DNA"/>
</dbReference>
<dbReference type="EC" id="4.1.1.20" evidence="1"/>
<protein>
    <submittedName>
        <fullName evidence="1">Diaminopimelate decarboxylase</fullName>
        <ecNumber evidence="1">4.1.1.20</ecNumber>
    </submittedName>
</protein>
<name>A0AC61NGS2_9BACT</name>
<proteinExistence type="predicted"/>